<comment type="similarity">
    <text evidence="1">Belongs to the tubulin--tyrosine ligase family.</text>
</comment>
<evidence type="ECO:0000256" key="4">
    <source>
        <dbReference type="ARBA" id="ARBA00022840"/>
    </source>
</evidence>
<evidence type="ECO:0000256" key="5">
    <source>
        <dbReference type="ARBA" id="ARBA00041448"/>
    </source>
</evidence>
<evidence type="ECO:0000256" key="6">
    <source>
        <dbReference type="ARBA" id="ARBA00049274"/>
    </source>
</evidence>
<evidence type="ECO:0000313" key="7">
    <source>
        <dbReference type="Proteomes" id="UP001652625"/>
    </source>
</evidence>
<comment type="catalytic activity">
    <reaction evidence="6">
        <text>L-glutamyl-[protein] + L-glutamate + ATP = gamma-L-glutamyl-L-glutamyl-[protein] + ADP + phosphate + H(+)</text>
        <dbReference type="Rhea" id="RHEA:60144"/>
        <dbReference type="Rhea" id="RHEA-COMP:10208"/>
        <dbReference type="Rhea" id="RHEA-COMP:15517"/>
        <dbReference type="ChEBI" id="CHEBI:15378"/>
        <dbReference type="ChEBI" id="CHEBI:29973"/>
        <dbReference type="ChEBI" id="CHEBI:29985"/>
        <dbReference type="ChEBI" id="CHEBI:30616"/>
        <dbReference type="ChEBI" id="CHEBI:43474"/>
        <dbReference type="ChEBI" id="CHEBI:143622"/>
        <dbReference type="ChEBI" id="CHEBI:456216"/>
    </reaction>
    <physiologicalReaction direction="left-to-right" evidence="6">
        <dbReference type="Rhea" id="RHEA:60145"/>
    </physiologicalReaction>
</comment>
<proteinExistence type="inferred from homology"/>
<gene>
    <name evidence="8" type="primary">LOC105847710</name>
</gene>
<keyword evidence="3" id="KW-0547">Nucleotide-binding</keyword>
<protein>
    <recommendedName>
        <fullName evidence="5">Tubulin--tyrosine ligase-like protein 5</fullName>
    </recommendedName>
</protein>
<keyword evidence="7" id="KW-1185">Reference proteome</keyword>
<dbReference type="Pfam" id="PF03133">
    <property type="entry name" value="TTL"/>
    <property type="match status" value="1"/>
</dbReference>
<dbReference type="Proteomes" id="UP001652625">
    <property type="component" value="Chromosome 09"/>
</dbReference>
<dbReference type="InterPro" id="IPR004344">
    <property type="entry name" value="TTL/TTLL_fam"/>
</dbReference>
<dbReference type="PANTHER" id="PTHR12241">
    <property type="entry name" value="TUBULIN POLYGLUTAMYLASE"/>
    <property type="match status" value="1"/>
</dbReference>
<dbReference type="PROSITE" id="PS51221">
    <property type="entry name" value="TTL"/>
    <property type="match status" value="1"/>
</dbReference>
<dbReference type="SUPFAM" id="SSF56059">
    <property type="entry name" value="Glutathione synthetase ATP-binding domain-like"/>
    <property type="match status" value="1"/>
</dbReference>
<organism evidence="7 8">
    <name type="scientific">Hydra vulgaris</name>
    <name type="common">Hydra</name>
    <name type="synonym">Hydra attenuata</name>
    <dbReference type="NCBI Taxonomy" id="6087"/>
    <lineage>
        <taxon>Eukaryota</taxon>
        <taxon>Metazoa</taxon>
        <taxon>Cnidaria</taxon>
        <taxon>Hydrozoa</taxon>
        <taxon>Hydroidolina</taxon>
        <taxon>Anthoathecata</taxon>
        <taxon>Aplanulata</taxon>
        <taxon>Hydridae</taxon>
        <taxon>Hydra</taxon>
    </lineage>
</organism>
<evidence type="ECO:0000313" key="8">
    <source>
        <dbReference type="RefSeq" id="XP_065661660.1"/>
    </source>
</evidence>
<keyword evidence="4" id="KW-0067">ATP-binding</keyword>
<dbReference type="RefSeq" id="XP_065661660.1">
    <property type="nucleotide sequence ID" value="XM_065805588.1"/>
</dbReference>
<sequence length="936" mass="108433">MEQQTSQVLPESGKKNIVFDNEKSSETKIYQSADKSKEKYSILQWSSNRKKKPIINFSPACIFLGTPESEKEVIKNYHLKYKFIKTECKLVRNILSAHGFKEIFSSNNFNLLWMGSYPKPNVLHGLTDYQKVNHFPCSNELTRKDKLCKNIQKMQYLKGYQHFNFIPRSFILPTELNEFYNEFMKDQGPWIIKPYASSRGRGIFLINNKNDIPLGDSVIACKYIKNPFLISGFKFDCRLYVAVTSYDPLRIYLFEEGLTRFSTVKYDMSEQNLQNQRMHLTNYSINKSSKKFVRCEDPEIDDYGSKWSFSGMLRFLKCQDVDTQALMARIEDLIIKTIISVEMVISTACRMFVPHRGNCFELYGFDILIDENLKPWLLEVNLSPSLACDSPLDMKIKSILMTDMFNLAGFLAINCTFKGSSDNQNNQLHLTTHLTTELKYATNQMISNFDGSDIDEHKLLNEANVEYKRRGGFVRIYPTPESWELYGCLHEHQTSQTHNRIMHSQLFPELWHFAQRPYSSSCIASRKSSKISGKAFLNKLSASNQLLLFHRRYLQYERKLEAWCSFQNTDCEIKDPFSKIARYGSANSGCSLNFLEVIKHGKNLSLLQARKAVAAYFEKICLRLQEEIKSPVEVKVDLKKQEKQIDSIEQFLHKAAANFNKLIMDCVVHKNIIERKKSLINQLKRFLKLYLKETHLIKKLKCTIVSDNCFISEKAFETFLLASRECDLEELLVNYTLHNKATGLFCDAKSLKMKSNDLYKRNNGSNGYLHSSSNISELKKNEKSKSITQSNNINDHVTSILYVENLTLKDDNKNLLCMQNNLVSSDKKSVLNLENVALNKYLTKSQGESKFKKDKEVFNPGRKKLTKSTTLNIHRKRLPSADSLQRTSLQRLSYLEKQRLRNTICIYAGTNAIYKSHQVITSSFKSNRRNLFSPQF</sequence>
<accession>A0ABM4CIT8</accession>
<dbReference type="Gene3D" id="3.30.470.20">
    <property type="entry name" value="ATP-grasp fold, B domain"/>
    <property type="match status" value="1"/>
</dbReference>
<dbReference type="GeneID" id="105847710"/>
<evidence type="ECO:0000256" key="3">
    <source>
        <dbReference type="ARBA" id="ARBA00022741"/>
    </source>
</evidence>
<reference evidence="8" key="1">
    <citation type="submission" date="2025-08" db="UniProtKB">
        <authorList>
            <consortium name="RefSeq"/>
        </authorList>
    </citation>
    <scope>IDENTIFICATION</scope>
</reference>
<evidence type="ECO:0000256" key="2">
    <source>
        <dbReference type="ARBA" id="ARBA00022598"/>
    </source>
</evidence>
<keyword evidence="2" id="KW-0436">Ligase</keyword>
<evidence type="ECO:0000256" key="1">
    <source>
        <dbReference type="ARBA" id="ARBA00006820"/>
    </source>
</evidence>
<dbReference type="PANTHER" id="PTHR12241:SF145">
    <property type="entry name" value="TUBULIN POLYGLUTAMYLASE TTLL5"/>
    <property type="match status" value="1"/>
</dbReference>
<name>A0ABM4CIT8_HYDVU</name>